<evidence type="ECO:0000259" key="1">
    <source>
        <dbReference type="Pfam" id="PF04168"/>
    </source>
</evidence>
<accession>A0A975B0G2</accession>
<keyword evidence="2" id="KW-0808">Transferase</keyword>
<name>A0A975B0G2_9BACT</name>
<dbReference type="GO" id="GO:0016301">
    <property type="term" value="F:kinase activity"/>
    <property type="evidence" value="ECO:0007669"/>
    <property type="project" value="UniProtKB-KW"/>
</dbReference>
<feature type="domain" description="DUF403" evidence="1">
    <location>
        <begin position="8"/>
        <end position="167"/>
    </location>
</feature>
<reference evidence="2" key="2">
    <citation type="submission" date="2021-04" db="EMBL/GenBank/DDBJ databases">
        <title>Isolation and characterization of a novel species of the genus Sulfurimonas.</title>
        <authorList>
            <person name="Fukui M."/>
        </authorList>
    </citation>
    <scope>NUCLEOTIDE SEQUENCE</scope>
    <source>
        <strain evidence="2">H1576</strain>
    </source>
</reference>
<keyword evidence="2" id="KW-0418">Kinase</keyword>
<organism evidence="2 3">
    <name type="scientific">Sulfurimonas aquatica</name>
    <dbReference type="NCBI Taxonomy" id="2672570"/>
    <lineage>
        <taxon>Bacteria</taxon>
        <taxon>Pseudomonadati</taxon>
        <taxon>Campylobacterota</taxon>
        <taxon>Epsilonproteobacteria</taxon>
        <taxon>Campylobacterales</taxon>
        <taxon>Sulfurimonadaceae</taxon>
        <taxon>Sulfurimonas</taxon>
    </lineage>
</organism>
<gene>
    <name evidence="2" type="ORF">GJV85_07330</name>
</gene>
<keyword evidence="3" id="KW-1185">Reference proteome</keyword>
<dbReference type="RefSeq" id="WP_207560742.1">
    <property type="nucleotide sequence ID" value="NZ_CP046072.1"/>
</dbReference>
<dbReference type="Pfam" id="PF04168">
    <property type="entry name" value="Alpha-E"/>
    <property type="match status" value="1"/>
</dbReference>
<evidence type="ECO:0000313" key="2">
    <source>
        <dbReference type="EMBL" id="QSZ41924.1"/>
    </source>
</evidence>
<sequence length="219" mass="25257">MNHLITANVATNLYWLGRYLERMVVTLDEILVAYDKIIDVDKNAGKELYKKFDIELEYTDAIDFLQKAIFGEHSANLLSAVQNARESAIISRNHLHNNAFGETIELHALFQSASNSPVLVDYKLLDTAHSLIREIWGSVSKREYRSGRLLFFRLGKLVEEADYRIRFNLPDDMTVSVIKDIDHILKSLNEDYIPEEIDTTDMVKLLNQVNERIDKVIVD</sequence>
<dbReference type="InterPro" id="IPR007296">
    <property type="entry name" value="DUF403"/>
</dbReference>
<reference evidence="2" key="1">
    <citation type="submission" date="2019-11" db="EMBL/GenBank/DDBJ databases">
        <authorList>
            <person name="Kojima H."/>
        </authorList>
    </citation>
    <scope>NUCLEOTIDE SEQUENCE</scope>
    <source>
        <strain evidence="2">H1576</strain>
    </source>
</reference>
<evidence type="ECO:0000313" key="3">
    <source>
        <dbReference type="Proteomes" id="UP000671852"/>
    </source>
</evidence>
<protein>
    <submittedName>
        <fullName evidence="2">Kinase</fullName>
    </submittedName>
</protein>
<dbReference type="KEGG" id="saqt:GJV85_07330"/>
<dbReference type="AlphaFoldDB" id="A0A975B0G2"/>
<proteinExistence type="predicted"/>
<dbReference type="Proteomes" id="UP000671852">
    <property type="component" value="Chromosome"/>
</dbReference>
<dbReference type="EMBL" id="CP046072">
    <property type="protein sequence ID" value="QSZ41924.1"/>
    <property type="molecule type" value="Genomic_DNA"/>
</dbReference>